<feature type="domain" description="TNase-like" evidence="4">
    <location>
        <begin position="48"/>
        <end position="176"/>
    </location>
</feature>
<protein>
    <submittedName>
        <fullName evidence="5">Thermonuclease family protein</fullName>
    </submittedName>
</protein>
<dbReference type="InterPro" id="IPR016071">
    <property type="entry name" value="Staphylococal_nuclease_OB-fold"/>
</dbReference>
<dbReference type="PANTHER" id="PTHR12302:SF3">
    <property type="entry name" value="SERINE_THREONINE-PROTEIN KINASE 31"/>
    <property type="match status" value="1"/>
</dbReference>
<dbReference type="GO" id="GO:0016787">
    <property type="term" value="F:hydrolase activity"/>
    <property type="evidence" value="ECO:0007669"/>
    <property type="project" value="UniProtKB-KW"/>
</dbReference>
<dbReference type="PANTHER" id="PTHR12302">
    <property type="entry name" value="EBNA2 BINDING PROTEIN P100"/>
    <property type="match status" value="1"/>
</dbReference>
<dbReference type="Gene3D" id="2.40.50.90">
    <property type="match status" value="1"/>
</dbReference>
<dbReference type="EMBL" id="WAIE01000011">
    <property type="protein sequence ID" value="KAB1437314.1"/>
    <property type="molecule type" value="Genomic_DNA"/>
</dbReference>
<dbReference type="PROSITE" id="PS01123">
    <property type="entry name" value="TNASE_1"/>
    <property type="match status" value="1"/>
</dbReference>
<sequence length="192" mass="21577">MRLTINHNGGNKKMESFELFKTFMLSLGIMFGTVSAPHAADAAGKLPDQWQGKVSYVHDGDTITVSKGKDAIRVRLYGIDCPESGQPGGAEAADFTKKWIAQNAATVNVYPVDRDQYGRIVAQVRNGCNCRILNLDLVTYGQAWVFSDFCSDKGFCNVAKQREKSARKHHLGVWKNDHPTAPWEWRREHKHK</sequence>
<gene>
    <name evidence="5" type="ORF">F8A88_15420</name>
</gene>
<evidence type="ECO:0000256" key="1">
    <source>
        <dbReference type="ARBA" id="ARBA00022722"/>
    </source>
</evidence>
<evidence type="ECO:0000256" key="3">
    <source>
        <dbReference type="ARBA" id="ARBA00022801"/>
    </source>
</evidence>
<organism evidence="5 6">
    <name type="scientific">Pseudodesulfovibrio senegalensis</name>
    <dbReference type="NCBI Taxonomy" id="1721087"/>
    <lineage>
        <taxon>Bacteria</taxon>
        <taxon>Pseudomonadati</taxon>
        <taxon>Thermodesulfobacteriota</taxon>
        <taxon>Desulfovibrionia</taxon>
        <taxon>Desulfovibrionales</taxon>
        <taxon>Desulfovibrionaceae</taxon>
    </lineage>
</organism>
<dbReference type="Proteomes" id="UP000438699">
    <property type="component" value="Unassembled WGS sequence"/>
</dbReference>
<dbReference type="InterPro" id="IPR002071">
    <property type="entry name" value="Thermonucl_AS"/>
</dbReference>
<comment type="caution">
    <text evidence="5">The sequence shown here is derived from an EMBL/GenBank/DDBJ whole genome shotgun (WGS) entry which is preliminary data.</text>
</comment>
<dbReference type="Pfam" id="PF00565">
    <property type="entry name" value="SNase"/>
    <property type="match status" value="1"/>
</dbReference>
<keyword evidence="6" id="KW-1185">Reference proteome</keyword>
<evidence type="ECO:0000313" key="6">
    <source>
        <dbReference type="Proteomes" id="UP000438699"/>
    </source>
</evidence>
<proteinExistence type="predicted"/>
<dbReference type="OrthoDB" id="9805504at2"/>
<evidence type="ECO:0000256" key="2">
    <source>
        <dbReference type="ARBA" id="ARBA00022759"/>
    </source>
</evidence>
<keyword evidence="2" id="KW-0255">Endonuclease</keyword>
<dbReference type="AlphaFoldDB" id="A0A6N6N0A9"/>
<evidence type="ECO:0000259" key="4">
    <source>
        <dbReference type="PROSITE" id="PS50830"/>
    </source>
</evidence>
<keyword evidence="3" id="KW-0378">Hydrolase</keyword>
<evidence type="ECO:0000313" key="5">
    <source>
        <dbReference type="EMBL" id="KAB1437314.1"/>
    </source>
</evidence>
<dbReference type="SUPFAM" id="SSF50199">
    <property type="entry name" value="Staphylococcal nuclease"/>
    <property type="match status" value="1"/>
</dbReference>
<dbReference type="InterPro" id="IPR035437">
    <property type="entry name" value="SNase_OB-fold_sf"/>
</dbReference>
<dbReference type="SMART" id="SM00318">
    <property type="entry name" value="SNc"/>
    <property type="match status" value="1"/>
</dbReference>
<reference evidence="5 6" key="1">
    <citation type="journal article" date="2017" name="Int. J. Syst. Evol. Microbiol.">
        <title>Desulfovibrio senegalensis sp. nov., a mesophilic sulfate reducer isolated from marine sediment.</title>
        <authorList>
            <person name="Thioye A."/>
            <person name="Gam Z.B.A."/>
            <person name="Mbengue M."/>
            <person name="Cayol J.L."/>
            <person name="Joseph-Bartoli M."/>
            <person name="Toure-Kane C."/>
            <person name="Labat M."/>
        </authorList>
    </citation>
    <scope>NUCLEOTIDE SEQUENCE [LARGE SCALE GENOMIC DNA]</scope>
    <source>
        <strain evidence="5 6">DSM 101509</strain>
    </source>
</reference>
<keyword evidence="1" id="KW-0540">Nuclease</keyword>
<name>A0A6N6N0A9_9BACT</name>
<dbReference type="GO" id="GO:0004519">
    <property type="term" value="F:endonuclease activity"/>
    <property type="evidence" value="ECO:0007669"/>
    <property type="project" value="UniProtKB-KW"/>
</dbReference>
<accession>A0A6N6N0A9</accession>
<dbReference type="RefSeq" id="WP_151152081.1">
    <property type="nucleotide sequence ID" value="NZ_WAIE01000011.1"/>
</dbReference>
<dbReference type="PROSITE" id="PS50830">
    <property type="entry name" value="TNASE_3"/>
    <property type="match status" value="1"/>
</dbReference>
<dbReference type="GO" id="GO:0003676">
    <property type="term" value="F:nucleic acid binding"/>
    <property type="evidence" value="ECO:0007669"/>
    <property type="project" value="InterPro"/>
</dbReference>